<dbReference type="Pfam" id="PF09339">
    <property type="entry name" value="HTH_IclR"/>
    <property type="match status" value="1"/>
</dbReference>
<dbReference type="SMART" id="SM00418">
    <property type="entry name" value="HTH_ARSR"/>
    <property type="match status" value="1"/>
</dbReference>
<dbReference type="AlphaFoldDB" id="A0ABD5W484"/>
<evidence type="ECO:0000313" key="3">
    <source>
        <dbReference type="Proteomes" id="UP001596445"/>
    </source>
</evidence>
<feature type="domain" description="HTH arsR-type" evidence="1">
    <location>
        <begin position="19"/>
        <end position="101"/>
    </location>
</feature>
<dbReference type="InterPro" id="IPR036390">
    <property type="entry name" value="WH_DNA-bd_sf"/>
</dbReference>
<name>A0ABD5W484_9EURY</name>
<dbReference type="InterPro" id="IPR005471">
    <property type="entry name" value="Tscrpt_reg_IclR_N"/>
</dbReference>
<dbReference type="CDD" id="cd00090">
    <property type="entry name" value="HTH_ARSR"/>
    <property type="match status" value="1"/>
</dbReference>
<evidence type="ECO:0000313" key="2">
    <source>
        <dbReference type="EMBL" id="MFC7059907.1"/>
    </source>
</evidence>
<dbReference type="EMBL" id="JBHSZI010000004">
    <property type="protein sequence ID" value="MFC7059907.1"/>
    <property type="molecule type" value="Genomic_DNA"/>
</dbReference>
<gene>
    <name evidence="2" type="ORF">ACFQQG_18970</name>
</gene>
<dbReference type="InterPro" id="IPR036388">
    <property type="entry name" value="WH-like_DNA-bd_sf"/>
</dbReference>
<evidence type="ECO:0000259" key="1">
    <source>
        <dbReference type="SMART" id="SM00418"/>
    </source>
</evidence>
<protein>
    <submittedName>
        <fullName evidence="2">Winged helix-turn-helix domain-containing protein</fullName>
    </submittedName>
</protein>
<dbReference type="GeneID" id="76632235"/>
<dbReference type="RefSeq" id="WP_267164412.1">
    <property type="nucleotide sequence ID" value="NZ_CP112974.1"/>
</dbReference>
<accession>A0ABD5W484</accession>
<dbReference type="Proteomes" id="UP001596445">
    <property type="component" value="Unassembled WGS sequence"/>
</dbReference>
<reference evidence="2 3" key="1">
    <citation type="journal article" date="2019" name="Int. J. Syst. Evol. Microbiol.">
        <title>The Global Catalogue of Microorganisms (GCM) 10K type strain sequencing project: providing services to taxonomists for standard genome sequencing and annotation.</title>
        <authorList>
            <consortium name="The Broad Institute Genomics Platform"/>
            <consortium name="The Broad Institute Genome Sequencing Center for Infectious Disease"/>
            <person name="Wu L."/>
            <person name="Ma J."/>
        </authorList>
    </citation>
    <scope>NUCLEOTIDE SEQUENCE [LARGE SCALE GENOMIC DNA]</scope>
    <source>
        <strain evidence="2 3">JCM 30072</strain>
    </source>
</reference>
<comment type="caution">
    <text evidence="2">The sequence shown here is derived from an EMBL/GenBank/DDBJ whole genome shotgun (WGS) entry which is preliminary data.</text>
</comment>
<proteinExistence type="predicted"/>
<dbReference type="InterPro" id="IPR001845">
    <property type="entry name" value="HTH_ArsR_DNA-bd_dom"/>
</dbReference>
<dbReference type="Gene3D" id="1.10.10.10">
    <property type="entry name" value="Winged helix-like DNA-binding domain superfamily/Winged helix DNA-binding domain"/>
    <property type="match status" value="1"/>
</dbReference>
<keyword evidence="3" id="KW-1185">Reference proteome</keyword>
<organism evidence="2 3">
    <name type="scientific">Halovenus salina</name>
    <dbReference type="NCBI Taxonomy" id="1510225"/>
    <lineage>
        <taxon>Archaea</taxon>
        <taxon>Methanobacteriati</taxon>
        <taxon>Methanobacteriota</taxon>
        <taxon>Stenosarchaea group</taxon>
        <taxon>Halobacteria</taxon>
        <taxon>Halobacteriales</taxon>
        <taxon>Haloarculaceae</taxon>
        <taxon>Halovenus</taxon>
    </lineage>
</organism>
<dbReference type="SUPFAM" id="SSF46785">
    <property type="entry name" value="Winged helix' DNA-binding domain"/>
    <property type="match status" value="1"/>
</dbReference>
<dbReference type="InterPro" id="IPR011991">
    <property type="entry name" value="ArsR-like_HTH"/>
</dbReference>
<sequence>MSTTAEDSTSYPDDAPLMALFGPPARTKLVSVFVAERGRDLSVSDVSRQANVSRTTVYDHLDDLLELGVIEESRATNDGHSTMYELNEESDIAELCYKLEGVTLRKLLENDGQV</sequence>